<dbReference type="Proteomes" id="UP001221898">
    <property type="component" value="Unassembled WGS sequence"/>
</dbReference>
<name>A0AAD7R281_9TELE</name>
<sequence>MKRALEEASQQRVSEHRRAVQTLITGRNGSGMHSDSTRCLACTARAALNGAAQEPSQQLLFQDRRHRDRPPEPVTVPIRLEEWTMGLTSAYWTATGKHRALWRFGAISVNDSRSSHALAKRREMQRVGGKAHSSV</sequence>
<keyword evidence="3" id="KW-1185">Reference proteome</keyword>
<dbReference type="AlphaFoldDB" id="A0AAD7R281"/>
<evidence type="ECO:0000256" key="1">
    <source>
        <dbReference type="SAM" id="MobiDB-lite"/>
    </source>
</evidence>
<proteinExistence type="predicted"/>
<gene>
    <name evidence="2" type="ORF">AAFF_G00055480</name>
</gene>
<reference evidence="2" key="1">
    <citation type="journal article" date="2023" name="Science">
        <title>Genome structures resolve the early diversification of teleost fishes.</title>
        <authorList>
            <person name="Parey E."/>
            <person name="Louis A."/>
            <person name="Montfort J."/>
            <person name="Bouchez O."/>
            <person name="Roques C."/>
            <person name="Iampietro C."/>
            <person name="Lluch J."/>
            <person name="Castinel A."/>
            <person name="Donnadieu C."/>
            <person name="Desvignes T."/>
            <person name="Floi Bucao C."/>
            <person name="Jouanno E."/>
            <person name="Wen M."/>
            <person name="Mejri S."/>
            <person name="Dirks R."/>
            <person name="Jansen H."/>
            <person name="Henkel C."/>
            <person name="Chen W.J."/>
            <person name="Zahm M."/>
            <person name="Cabau C."/>
            <person name="Klopp C."/>
            <person name="Thompson A.W."/>
            <person name="Robinson-Rechavi M."/>
            <person name="Braasch I."/>
            <person name="Lecointre G."/>
            <person name="Bobe J."/>
            <person name="Postlethwait J.H."/>
            <person name="Berthelot C."/>
            <person name="Roest Crollius H."/>
            <person name="Guiguen Y."/>
        </authorList>
    </citation>
    <scope>NUCLEOTIDE SEQUENCE</scope>
    <source>
        <strain evidence="2">NC1722</strain>
    </source>
</reference>
<dbReference type="EMBL" id="JAINUG010001319">
    <property type="protein sequence ID" value="KAJ8357918.1"/>
    <property type="molecule type" value="Genomic_DNA"/>
</dbReference>
<evidence type="ECO:0000313" key="2">
    <source>
        <dbReference type="EMBL" id="KAJ8357918.1"/>
    </source>
</evidence>
<organism evidence="2 3">
    <name type="scientific">Aldrovandia affinis</name>
    <dbReference type="NCBI Taxonomy" id="143900"/>
    <lineage>
        <taxon>Eukaryota</taxon>
        <taxon>Metazoa</taxon>
        <taxon>Chordata</taxon>
        <taxon>Craniata</taxon>
        <taxon>Vertebrata</taxon>
        <taxon>Euteleostomi</taxon>
        <taxon>Actinopterygii</taxon>
        <taxon>Neopterygii</taxon>
        <taxon>Teleostei</taxon>
        <taxon>Notacanthiformes</taxon>
        <taxon>Halosauridae</taxon>
        <taxon>Aldrovandia</taxon>
    </lineage>
</organism>
<comment type="caution">
    <text evidence="2">The sequence shown here is derived from an EMBL/GenBank/DDBJ whole genome shotgun (WGS) entry which is preliminary data.</text>
</comment>
<accession>A0AAD7R281</accession>
<feature type="region of interest" description="Disordered" evidence="1">
    <location>
        <begin position="53"/>
        <end position="73"/>
    </location>
</feature>
<feature type="compositionally biased region" description="Basic and acidic residues" evidence="1">
    <location>
        <begin position="62"/>
        <end position="71"/>
    </location>
</feature>
<protein>
    <submittedName>
        <fullName evidence="2">Uncharacterized protein</fullName>
    </submittedName>
</protein>
<evidence type="ECO:0000313" key="3">
    <source>
        <dbReference type="Proteomes" id="UP001221898"/>
    </source>
</evidence>